<dbReference type="EMBL" id="CAJNOH010000125">
    <property type="protein sequence ID" value="CAF0889783.1"/>
    <property type="molecule type" value="Genomic_DNA"/>
</dbReference>
<dbReference type="Proteomes" id="UP000663870">
    <property type="component" value="Unassembled WGS sequence"/>
</dbReference>
<accession>A0A813YWH9</accession>
<sequence>MSIYFRWNDGNPYEKKDNSLIARYFLSIFDLDIHHIPSQKIHILDYPGGENGFNQLKNSFNILTKEENISNIEITPKIEDEPAAKLVFLFLSNPKDLSTKVSHLTTYTSSENPTIWILVTDKHYPRTKEKIPSIWEPLTNAQYYEVRPTIKISNQKWIGTRFTIGRQGIYDMMDEKDIHMALSLSPQAQQRRSHTN</sequence>
<evidence type="ECO:0000313" key="1">
    <source>
        <dbReference type="EMBL" id="CAF0889783.1"/>
    </source>
</evidence>
<gene>
    <name evidence="5" type="ORF">FNK824_LOCUS15174</name>
    <name evidence="2" type="ORF">JXQ802_LOCUS13446</name>
    <name evidence="3" type="ORF">JXQ802_LOCUS13478</name>
    <name evidence="1" type="ORF">PYM288_LOCUS8969</name>
    <name evidence="4" type="ORF">SEV965_LOCUS12354</name>
</gene>
<evidence type="ECO:0000313" key="6">
    <source>
        <dbReference type="Proteomes" id="UP000663854"/>
    </source>
</evidence>
<comment type="caution">
    <text evidence="1">The sequence shown here is derived from an EMBL/GenBank/DDBJ whole genome shotgun (WGS) entry which is preliminary data.</text>
</comment>
<evidence type="ECO:0000313" key="5">
    <source>
        <dbReference type="EMBL" id="CAF3804021.1"/>
    </source>
</evidence>
<name>A0A813YWH9_9BILA</name>
<dbReference type="AlphaFoldDB" id="A0A813YWH9"/>
<dbReference type="Proteomes" id="UP000663854">
    <property type="component" value="Unassembled WGS sequence"/>
</dbReference>
<dbReference type="EMBL" id="CAJNOU010000559">
    <property type="protein sequence ID" value="CAF1031902.1"/>
    <property type="molecule type" value="Genomic_DNA"/>
</dbReference>
<proteinExistence type="predicted"/>
<dbReference type="Proteomes" id="UP000663889">
    <property type="component" value="Unassembled WGS sequence"/>
</dbReference>
<dbReference type="Proteomes" id="UP000663874">
    <property type="component" value="Unassembled WGS sequence"/>
</dbReference>
<reference evidence="1" key="1">
    <citation type="submission" date="2021-02" db="EMBL/GenBank/DDBJ databases">
        <authorList>
            <person name="Nowell W R."/>
        </authorList>
    </citation>
    <scope>NUCLEOTIDE SEQUENCE</scope>
</reference>
<dbReference type="EMBL" id="CAJNOL010000291">
    <property type="protein sequence ID" value="CAF0987025.1"/>
    <property type="molecule type" value="Genomic_DNA"/>
</dbReference>
<evidence type="ECO:0000313" key="7">
    <source>
        <dbReference type="Proteomes" id="UP000663870"/>
    </source>
</evidence>
<evidence type="ECO:0000313" key="4">
    <source>
        <dbReference type="EMBL" id="CAF1031902.1"/>
    </source>
</evidence>
<dbReference type="EMBL" id="CAJNOL010000290">
    <property type="protein sequence ID" value="CAF0986293.1"/>
    <property type="molecule type" value="Genomic_DNA"/>
</dbReference>
<dbReference type="EMBL" id="CAJOBE010002172">
    <property type="protein sequence ID" value="CAF3804021.1"/>
    <property type="molecule type" value="Genomic_DNA"/>
</dbReference>
<evidence type="ECO:0000313" key="2">
    <source>
        <dbReference type="EMBL" id="CAF0986293.1"/>
    </source>
</evidence>
<evidence type="ECO:0000313" key="3">
    <source>
        <dbReference type="EMBL" id="CAF0987025.1"/>
    </source>
</evidence>
<organism evidence="1 6">
    <name type="scientific">Rotaria sordida</name>
    <dbReference type="NCBI Taxonomy" id="392033"/>
    <lineage>
        <taxon>Eukaryota</taxon>
        <taxon>Metazoa</taxon>
        <taxon>Spiralia</taxon>
        <taxon>Gnathifera</taxon>
        <taxon>Rotifera</taxon>
        <taxon>Eurotatoria</taxon>
        <taxon>Bdelloidea</taxon>
        <taxon>Philodinida</taxon>
        <taxon>Philodinidae</taxon>
        <taxon>Rotaria</taxon>
    </lineage>
</organism>
<keyword evidence="7" id="KW-1185">Reference proteome</keyword>
<protein>
    <submittedName>
        <fullName evidence="1">Uncharacterized protein</fullName>
    </submittedName>
</protein>